<gene>
    <name evidence="3" type="ORF">CVT26_007364</name>
</gene>
<evidence type="ECO:0000313" key="3">
    <source>
        <dbReference type="EMBL" id="PPQ68001.1"/>
    </source>
</evidence>
<feature type="region of interest" description="Disordered" evidence="1">
    <location>
        <begin position="393"/>
        <end position="432"/>
    </location>
</feature>
<evidence type="ECO:0000256" key="1">
    <source>
        <dbReference type="SAM" id="MobiDB-lite"/>
    </source>
</evidence>
<feature type="compositionally biased region" description="Polar residues" evidence="1">
    <location>
        <begin position="422"/>
        <end position="432"/>
    </location>
</feature>
<dbReference type="Proteomes" id="UP000284706">
    <property type="component" value="Unassembled WGS sequence"/>
</dbReference>
<proteinExistence type="predicted"/>
<dbReference type="InterPro" id="IPR036397">
    <property type="entry name" value="RNaseH_sf"/>
</dbReference>
<dbReference type="InterPro" id="IPR012337">
    <property type="entry name" value="RNaseH-like_sf"/>
</dbReference>
<comment type="caution">
    <text evidence="3">The sequence shown here is derived from an EMBL/GenBank/DDBJ whole genome shotgun (WGS) entry which is preliminary data.</text>
</comment>
<evidence type="ECO:0000313" key="4">
    <source>
        <dbReference type="Proteomes" id="UP000284706"/>
    </source>
</evidence>
<dbReference type="SUPFAM" id="SSF53098">
    <property type="entry name" value="Ribonuclease H-like"/>
    <property type="match status" value="1"/>
</dbReference>
<dbReference type="AlphaFoldDB" id="A0A409VNZ7"/>
<dbReference type="PANTHER" id="PTHR28083">
    <property type="entry name" value="GOOD FOR FULL DBP5 ACTIVITY PROTEIN 2"/>
    <property type="match status" value="1"/>
</dbReference>
<dbReference type="InterPro" id="IPR040151">
    <property type="entry name" value="Gfd2/YDR514C-like"/>
</dbReference>
<evidence type="ECO:0000259" key="2">
    <source>
        <dbReference type="Pfam" id="PF21762"/>
    </source>
</evidence>
<dbReference type="Pfam" id="PF21762">
    <property type="entry name" value="DEDDh_C"/>
    <property type="match status" value="1"/>
</dbReference>
<keyword evidence="4" id="KW-1185">Reference proteome</keyword>
<dbReference type="PANTHER" id="PTHR28083:SF1">
    <property type="entry name" value="GOOD FOR FULL DBP5 ACTIVITY PROTEIN 2"/>
    <property type="match status" value="1"/>
</dbReference>
<name>A0A409VNZ7_9AGAR</name>
<dbReference type="OrthoDB" id="5953249at2759"/>
<protein>
    <recommendedName>
        <fullName evidence="2">Gfd2/YDR514C-like C-terminal domain-containing protein</fullName>
    </recommendedName>
</protein>
<reference evidence="3 4" key="1">
    <citation type="journal article" date="2018" name="Evol. Lett.">
        <title>Horizontal gene cluster transfer increased hallucinogenic mushroom diversity.</title>
        <authorList>
            <person name="Reynolds H.T."/>
            <person name="Vijayakumar V."/>
            <person name="Gluck-Thaler E."/>
            <person name="Korotkin H.B."/>
            <person name="Matheny P.B."/>
            <person name="Slot J.C."/>
        </authorList>
    </citation>
    <scope>NUCLEOTIDE SEQUENCE [LARGE SCALE GENOMIC DNA]</scope>
    <source>
        <strain evidence="3 4">SRW20</strain>
    </source>
</reference>
<feature type="compositionally biased region" description="Acidic residues" evidence="1">
    <location>
        <begin position="400"/>
        <end position="409"/>
    </location>
</feature>
<dbReference type="EMBL" id="NHYE01005604">
    <property type="protein sequence ID" value="PPQ68001.1"/>
    <property type="molecule type" value="Genomic_DNA"/>
</dbReference>
<feature type="domain" description="Gfd2/YDR514C-like C-terminal" evidence="2">
    <location>
        <begin position="172"/>
        <end position="369"/>
    </location>
</feature>
<dbReference type="InParanoid" id="A0A409VNZ7"/>
<organism evidence="3 4">
    <name type="scientific">Gymnopilus dilepis</name>
    <dbReference type="NCBI Taxonomy" id="231916"/>
    <lineage>
        <taxon>Eukaryota</taxon>
        <taxon>Fungi</taxon>
        <taxon>Dikarya</taxon>
        <taxon>Basidiomycota</taxon>
        <taxon>Agaricomycotina</taxon>
        <taxon>Agaricomycetes</taxon>
        <taxon>Agaricomycetidae</taxon>
        <taxon>Agaricales</taxon>
        <taxon>Agaricineae</taxon>
        <taxon>Hymenogastraceae</taxon>
        <taxon>Gymnopilus</taxon>
    </lineage>
</organism>
<sequence length="432" mass="48698">MPGEVPVVTGYYRYTDIWFEWSEIFTPNHPAVSHTASRHQAIPDAEDRGPVKAILGERLWTLLTIDNAAGTFETGEARLLFSSAQIDYIRYWLHAMKLTKTIVPLPYSDCLLTESNLKTVSPVVYPDGGSLRNAIKGIDKNNKRLKGSNPTLTNRRHVFERVRAFWAAKKGVWCALDFEAWERDHTVLTEFGWSTIGWKEGSQVEDRGHLIVEEAKFYTNGQYVPDFRYVRDPSSYSLPQLKQTFQNYQHGESEIVKKATFRERIVALIDSLREYGPVFLIFHDNSQDVKDLKNLKVNLESMTYVMPDTMPDSGIFVIDTSDLIGALLGEGAGDKRSLQKTCSLLQISTEYLHNAGNDAHATLLAAKEMASGDPVDVQREKRWPNQTPVGVKVELKPWQEDSDYSDEEGILPPPPGVRPIPTQDNGTPAPSN</sequence>
<dbReference type="GO" id="GO:0003676">
    <property type="term" value="F:nucleic acid binding"/>
    <property type="evidence" value="ECO:0007669"/>
    <property type="project" value="InterPro"/>
</dbReference>
<dbReference type="GO" id="GO:0005634">
    <property type="term" value="C:nucleus"/>
    <property type="evidence" value="ECO:0007669"/>
    <property type="project" value="TreeGrafter"/>
</dbReference>
<dbReference type="STRING" id="231916.A0A409VNZ7"/>
<dbReference type="Gene3D" id="3.30.420.10">
    <property type="entry name" value="Ribonuclease H-like superfamily/Ribonuclease H"/>
    <property type="match status" value="1"/>
</dbReference>
<accession>A0A409VNZ7</accession>
<dbReference type="InterPro" id="IPR048519">
    <property type="entry name" value="Gfd2/YDR514C-like_C"/>
</dbReference>